<evidence type="ECO:0000313" key="2">
    <source>
        <dbReference type="EMBL" id="GCF95643.1"/>
    </source>
</evidence>
<keyword evidence="3" id="KW-1185">Reference proteome</keyword>
<dbReference type="RefSeq" id="WP_146624012.1">
    <property type="nucleotide sequence ID" value="NZ_BJCC01000034.1"/>
</dbReference>
<dbReference type="Gene3D" id="2.60.300.12">
    <property type="entry name" value="HesB-like domain"/>
    <property type="match status" value="1"/>
</dbReference>
<protein>
    <recommendedName>
        <fullName evidence="1">Core domain-containing protein</fullName>
    </recommendedName>
</protein>
<proteinExistence type="predicted"/>
<gene>
    <name evidence="2" type="ORF">NRIC_35340</name>
</gene>
<sequence length="116" mass="13134">MEIYVTDSAAEVLNRKVGDDKAFLIALNDPSNGFAAHEWFCAKGSAFQIVPIFTPVEGYDTRIQNPEFNVYISKHEKPSLGEQLTMDFDTQMNSFQLKCEKGTLDSNIKLAHYFFS</sequence>
<dbReference type="EMBL" id="BJCC01000034">
    <property type="protein sequence ID" value="GCF95643.1"/>
    <property type="molecule type" value="Genomic_DNA"/>
</dbReference>
<comment type="caution">
    <text evidence="2">The sequence shown here is derived from an EMBL/GenBank/DDBJ whole genome shotgun (WGS) entry which is preliminary data.</text>
</comment>
<dbReference type="Pfam" id="PF01521">
    <property type="entry name" value="Fe-S_biosyn"/>
    <property type="match status" value="1"/>
</dbReference>
<dbReference type="Proteomes" id="UP000290567">
    <property type="component" value="Unassembled WGS sequence"/>
</dbReference>
<reference evidence="3" key="1">
    <citation type="submission" date="2019-02" db="EMBL/GenBank/DDBJ databases">
        <title>Draft genome sequence of Enterococcus sp. Gos25-1.</title>
        <authorList>
            <person name="Tanaka N."/>
            <person name="Shiwa Y."/>
            <person name="Fujita N."/>
        </authorList>
    </citation>
    <scope>NUCLEOTIDE SEQUENCE [LARGE SCALE GENOMIC DNA]</scope>
    <source>
        <strain evidence="3">Gos25-1</strain>
    </source>
</reference>
<organism evidence="2 3">
    <name type="scientific">Enterococcus florum</name>
    <dbReference type="NCBI Taxonomy" id="2480627"/>
    <lineage>
        <taxon>Bacteria</taxon>
        <taxon>Bacillati</taxon>
        <taxon>Bacillota</taxon>
        <taxon>Bacilli</taxon>
        <taxon>Lactobacillales</taxon>
        <taxon>Enterococcaceae</taxon>
        <taxon>Enterococcus</taxon>
    </lineage>
</organism>
<dbReference type="InterPro" id="IPR000361">
    <property type="entry name" value="ATAP_core_dom"/>
</dbReference>
<name>A0A4P5PSR8_9ENTE</name>
<evidence type="ECO:0000259" key="1">
    <source>
        <dbReference type="Pfam" id="PF01521"/>
    </source>
</evidence>
<evidence type="ECO:0000313" key="3">
    <source>
        <dbReference type="Proteomes" id="UP000290567"/>
    </source>
</evidence>
<accession>A0A4P5PSR8</accession>
<feature type="domain" description="Core" evidence="1">
    <location>
        <begin position="1"/>
        <end position="110"/>
    </location>
</feature>
<dbReference type="AlphaFoldDB" id="A0A4P5PSR8"/>
<dbReference type="SUPFAM" id="SSF89360">
    <property type="entry name" value="HesB-like domain"/>
    <property type="match status" value="1"/>
</dbReference>
<dbReference type="InterPro" id="IPR035903">
    <property type="entry name" value="HesB-like_dom_sf"/>
</dbReference>
<dbReference type="OrthoDB" id="2187371at2"/>